<gene>
    <name evidence="6" type="ORF">Nstercoris_01800</name>
</gene>
<evidence type="ECO:0000313" key="6">
    <source>
        <dbReference type="EMBL" id="BBL35532.1"/>
    </source>
</evidence>
<dbReference type="InterPro" id="IPR000847">
    <property type="entry name" value="LysR_HTH_N"/>
</dbReference>
<dbReference type="FunFam" id="1.10.10.10:FF:000001">
    <property type="entry name" value="LysR family transcriptional regulator"/>
    <property type="match status" value="1"/>
</dbReference>
<dbReference type="SUPFAM" id="SSF46785">
    <property type="entry name" value="Winged helix' DNA-binding domain"/>
    <property type="match status" value="1"/>
</dbReference>
<evidence type="ECO:0000313" key="7">
    <source>
        <dbReference type="Proteomes" id="UP000316473"/>
    </source>
</evidence>
<dbReference type="Proteomes" id="UP000316473">
    <property type="component" value="Chromosome"/>
</dbReference>
<keyword evidence="2" id="KW-0805">Transcription regulation</keyword>
<dbReference type="CDD" id="cd08422">
    <property type="entry name" value="PBP2_CrgA_like"/>
    <property type="match status" value="1"/>
</dbReference>
<evidence type="ECO:0000256" key="2">
    <source>
        <dbReference type="ARBA" id="ARBA00023015"/>
    </source>
</evidence>
<dbReference type="Pfam" id="PF03466">
    <property type="entry name" value="LysR_substrate"/>
    <property type="match status" value="1"/>
</dbReference>
<dbReference type="InterPro" id="IPR036390">
    <property type="entry name" value="WH_DNA-bd_sf"/>
</dbReference>
<dbReference type="PRINTS" id="PR00039">
    <property type="entry name" value="HTHLYSR"/>
</dbReference>
<dbReference type="FunFam" id="3.40.190.290:FF:000001">
    <property type="entry name" value="Transcriptional regulator, LysR family"/>
    <property type="match status" value="1"/>
</dbReference>
<evidence type="ECO:0000256" key="1">
    <source>
        <dbReference type="ARBA" id="ARBA00009437"/>
    </source>
</evidence>
<dbReference type="SUPFAM" id="SSF53850">
    <property type="entry name" value="Periplasmic binding protein-like II"/>
    <property type="match status" value="1"/>
</dbReference>
<dbReference type="EMBL" id="AP019755">
    <property type="protein sequence ID" value="BBL35532.1"/>
    <property type="molecule type" value="Genomic_DNA"/>
</dbReference>
<dbReference type="PANTHER" id="PTHR30537:SF35">
    <property type="entry name" value="TRANSCRIPTIONAL REGULATORY PROTEIN"/>
    <property type="match status" value="1"/>
</dbReference>
<dbReference type="AlphaFoldDB" id="A0A4Y1YMZ1"/>
<dbReference type="GO" id="GO:0043565">
    <property type="term" value="F:sequence-specific DNA binding"/>
    <property type="evidence" value="ECO:0007669"/>
    <property type="project" value="TreeGrafter"/>
</dbReference>
<reference evidence="6 7" key="1">
    <citation type="submission" date="2019-06" db="EMBL/GenBank/DDBJ databases">
        <title>Nitrosomonas stercoris KYUHI-S whole genome shotgun sequence.</title>
        <authorList>
            <person name="Nakagawa T."/>
            <person name="Tsuchiya Y."/>
            <person name="Takahashi R."/>
        </authorList>
    </citation>
    <scope>NUCLEOTIDE SEQUENCE [LARGE SCALE GENOMIC DNA]</scope>
    <source>
        <strain evidence="6 7">KYUHI-S</strain>
    </source>
</reference>
<keyword evidence="3" id="KW-0238">DNA-binding</keyword>
<protein>
    <submittedName>
        <fullName evidence="6">HTH-type transcriptional regulator DmlR</fullName>
    </submittedName>
</protein>
<evidence type="ECO:0000259" key="5">
    <source>
        <dbReference type="PROSITE" id="PS50931"/>
    </source>
</evidence>
<organism evidence="6 7">
    <name type="scientific">Nitrosomonas stercoris</name>
    <dbReference type="NCBI Taxonomy" id="1444684"/>
    <lineage>
        <taxon>Bacteria</taxon>
        <taxon>Pseudomonadati</taxon>
        <taxon>Pseudomonadota</taxon>
        <taxon>Betaproteobacteria</taxon>
        <taxon>Nitrosomonadales</taxon>
        <taxon>Nitrosomonadaceae</taxon>
        <taxon>Nitrosomonas</taxon>
    </lineage>
</organism>
<dbReference type="KEGG" id="nst:Nstercoris_01800"/>
<feature type="domain" description="HTH lysR-type" evidence="5">
    <location>
        <begin position="1"/>
        <end position="59"/>
    </location>
</feature>
<dbReference type="InterPro" id="IPR036388">
    <property type="entry name" value="WH-like_DNA-bd_sf"/>
</dbReference>
<dbReference type="Gene3D" id="1.10.10.10">
    <property type="entry name" value="Winged helix-like DNA-binding domain superfamily/Winged helix DNA-binding domain"/>
    <property type="match status" value="1"/>
</dbReference>
<evidence type="ECO:0000256" key="3">
    <source>
        <dbReference type="ARBA" id="ARBA00023125"/>
    </source>
</evidence>
<dbReference type="GO" id="GO:0003700">
    <property type="term" value="F:DNA-binding transcription factor activity"/>
    <property type="evidence" value="ECO:0007669"/>
    <property type="project" value="InterPro"/>
</dbReference>
<proteinExistence type="inferred from homology"/>
<name>A0A4Y1YMZ1_9PROT</name>
<dbReference type="Gene3D" id="3.40.190.290">
    <property type="match status" value="1"/>
</dbReference>
<dbReference type="Pfam" id="PF00126">
    <property type="entry name" value="HTH_1"/>
    <property type="match status" value="1"/>
</dbReference>
<keyword evidence="7" id="KW-1185">Reference proteome</keyword>
<dbReference type="InterPro" id="IPR058163">
    <property type="entry name" value="LysR-type_TF_proteobact-type"/>
</dbReference>
<dbReference type="PANTHER" id="PTHR30537">
    <property type="entry name" value="HTH-TYPE TRANSCRIPTIONAL REGULATOR"/>
    <property type="match status" value="1"/>
</dbReference>
<dbReference type="InterPro" id="IPR005119">
    <property type="entry name" value="LysR_subst-bd"/>
</dbReference>
<keyword evidence="4" id="KW-0804">Transcription</keyword>
<dbReference type="GO" id="GO:0006351">
    <property type="term" value="P:DNA-templated transcription"/>
    <property type="evidence" value="ECO:0007669"/>
    <property type="project" value="TreeGrafter"/>
</dbReference>
<evidence type="ECO:0000256" key="4">
    <source>
        <dbReference type="ARBA" id="ARBA00023163"/>
    </source>
</evidence>
<accession>A0A4Y1YMZ1</accession>
<sequence length="299" mass="33312">MSKFIEMEVFVTVVQAGSFVKAAEVLNVSKATISRQVAQLETRLGVRLLHRTTRQLSLTPEGEVFLLRCRELLDGVAEAEAEIFSSSSEASGLLRINVPVSFGLLHLAPLWSEFMLRYPKVTLDITLADRLVDLVEEGFDMAIRIAHLPDSSLVSRRLTSTRLVLCASPVYLQQRGMPNHPSELVEHHILTYSLFSMGEQWTFVGKDGPVSVRVTPRMRTNSGDTCRAAALQHQGIVLQPTFLVGPDLAAGTLVEVMPDWHSMTLAIHAIYPSRKFISPKVRLMIEFLADTFSTPTWPE</sequence>
<dbReference type="PROSITE" id="PS50931">
    <property type="entry name" value="HTH_LYSR"/>
    <property type="match status" value="1"/>
</dbReference>
<comment type="similarity">
    <text evidence="1">Belongs to the LysR transcriptional regulatory family.</text>
</comment>